<accession>A0A165B4W2</accession>
<name>A0A165B4W2_EXIGL</name>
<dbReference type="Proteomes" id="UP000077266">
    <property type="component" value="Unassembled WGS sequence"/>
</dbReference>
<gene>
    <name evidence="2" type="ORF">EXIGLDRAFT_781790</name>
</gene>
<evidence type="ECO:0000313" key="3">
    <source>
        <dbReference type="Proteomes" id="UP000077266"/>
    </source>
</evidence>
<dbReference type="AlphaFoldDB" id="A0A165B4W2"/>
<feature type="chain" id="PRO_5007855469" evidence="1">
    <location>
        <begin position="20"/>
        <end position="78"/>
    </location>
</feature>
<organism evidence="2 3">
    <name type="scientific">Exidia glandulosa HHB12029</name>
    <dbReference type="NCBI Taxonomy" id="1314781"/>
    <lineage>
        <taxon>Eukaryota</taxon>
        <taxon>Fungi</taxon>
        <taxon>Dikarya</taxon>
        <taxon>Basidiomycota</taxon>
        <taxon>Agaricomycotina</taxon>
        <taxon>Agaricomycetes</taxon>
        <taxon>Auriculariales</taxon>
        <taxon>Exidiaceae</taxon>
        <taxon>Exidia</taxon>
    </lineage>
</organism>
<evidence type="ECO:0000313" key="2">
    <source>
        <dbReference type="EMBL" id="KZV79821.1"/>
    </source>
</evidence>
<dbReference type="EMBL" id="KV426557">
    <property type="protein sequence ID" value="KZV79821.1"/>
    <property type="molecule type" value="Genomic_DNA"/>
</dbReference>
<sequence length="78" mass="8466">MVSLRFITVLSAAVLGALATPTLDTRGGACRRWFPLETRADNCINHGASGPAVFNQWCKDNYGDKFACCNDFLPGRGE</sequence>
<protein>
    <submittedName>
        <fullName evidence="2">Uncharacterized protein</fullName>
    </submittedName>
</protein>
<dbReference type="InParanoid" id="A0A165B4W2"/>
<proteinExistence type="predicted"/>
<keyword evidence="3" id="KW-1185">Reference proteome</keyword>
<reference evidence="2 3" key="1">
    <citation type="journal article" date="2016" name="Mol. Biol. Evol.">
        <title>Comparative Genomics of Early-Diverging Mushroom-Forming Fungi Provides Insights into the Origins of Lignocellulose Decay Capabilities.</title>
        <authorList>
            <person name="Nagy L.G."/>
            <person name="Riley R."/>
            <person name="Tritt A."/>
            <person name="Adam C."/>
            <person name="Daum C."/>
            <person name="Floudas D."/>
            <person name="Sun H."/>
            <person name="Yadav J.S."/>
            <person name="Pangilinan J."/>
            <person name="Larsson K.H."/>
            <person name="Matsuura K."/>
            <person name="Barry K."/>
            <person name="Labutti K."/>
            <person name="Kuo R."/>
            <person name="Ohm R.A."/>
            <person name="Bhattacharya S.S."/>
            <person name="Shirouzu T."/>
            <person name="Yoshinaga Y."/>
            <person name="Martin F.M."/>
            <person name="Grigoriev I.V."/>
            <person name="Hibbett D.S."/>
        </authorList>
    </citation>
    <scope>NUCLEOTIDE SEQUENCE [LARGE SCALE GENOMIC DNA]</scope>
    <source>
        <strain evidence="2 3">HHB12029</strain>
    </source>
</reference>
<feature type="signal peptide" evidence="1">
    <location>
        <begin position="1"/>
        <end position="19"/>
    </location>
</feature>
<keyword evidence="1" id="KW-0732">Signal</keyword>
<evidence type="ECO:0000256" key="1">
    <source>
        <dbReference type="SAM" id="SignalP"/>
    </source>
</evidence>